<evidence type="ECO:0000313" key="2">
    <source>
        <dbReference type="Proteomes" id="UP001168821"/>
    </source>
</evidence>
<evidence type="ECO:0000313" key="1">
    <source>
        <dbReference type="EMBL" id="KAJ3665648.1"/>
    </source>
</evidence>
<dbReference type="AlphaFoldDB" id="A0AA38MSD2"/>
<protein>
    <submittedName>
        <fullName evidence="1">Uncharacterized protein</fullName>
    </submittedName>
</protein>
<reference evidence="1" key="1">
    <citation type="journal article" date="2023" name="G3 (Bethesda)">
        <title>Whole genome assemblies of Zophobas morio and Tenebrio molitor.</title>
        <authorList>
            <person name="Kaur S."/>
            <person name="Stinson S.A."/>
            <person name="diCenzo G.C."/>
        </authorList>
    </citation>
    <scope>NUCLEOTIDE SEQUENCE</scope>
    <source>
        <strain evidence="1">QUZm001</strain>
    </source>
</reference>
<name>A0AA38MSD2_9CUCU</name>
<organism evidence="1 2">
    <name type="scientific">Zophobas morio</name>
    <dbReference type="NCBI Taxonomy" id="2755281"/>
    <lineage>
        <taxon>Eukaryota</taxon>
        <taxon>Metazoa</taxon>
        <taxon>Ecdysozoa</taxon>
        <taxon>Arthropoda</taxon>
        <taxon>Hexapoda</taxon>
        <taxon>Insecta</taxon>
        <taxon>Pterygota</taxon>
        <taxon>Neoptera</taxon>
        <taxon>Endopterygota</taxon>
        <taxon>Coleoptera</taxon>
        <taxon>Polyphaga</taxon>
        <taxon>Cucujiformia</taxon>
        <taxon>Tenebrionidae</taxon>
        <taxon>Zophobas</taxon>
    </lineage>
</organism>
<comment type="caution">
    <text evidence="1">The sequence shown here is derived from an EMBL/GenBank/DDBJ whole genome shotgun (WGS) entry which is preliminary data.</text>
</comment>
<dbReference type="InterPro" id="IPR038877">
    <property type="entry name" value="THSD1"/>
</dbReference>
<dbReference type="Proteomes" id="UP001168821">
    <property type="component" value="Unassembled WGS sequence"/>
</dbReference>
<dbReference type="EMBL" id="JALNTZ010000001">
    <property type="protein sequence ID" value="KAJ3665648.1"/>
    <property type="molecule type" value="Genomic_DNA"/>
</dbReference>
<proteinExistence type="predicted"/>
<dbReference type="PANTHER" id="PTHR16311">
    <property type="entry name" value="THROMBOSPONDIN TYPE I DOMAIN-CONTAINING 1"/>
    <property type="match status" value="1"/>
</dbReference>
<keyword evidence="2" id="KW-1185">Reference proteome</keyword>
<dbReference type="GO" id="GO:0071944">
    <property type="term" value="C:cell periphery"/>
    <property type="evidence" value="ECO:0007669"/>
    <property type="project" value="TreeGrafter"/>
</dbReference>
<sequence length="395" mass="43854">MIKSFVFLPTLSVGGSIPGIELSMPPSHIALSGDLHIQITSSSFPPLMLQLSRLEGNVAQPLTTFPVLPEARALTLNTTIVKIPCGYFSKGGQYYILLKKQPMGNTSSDDQNSVITRSLDVRWPMPQLSLTPEHIQTYPERPVMAILEFPEVMCPPLVESPATAIPEFWLELHYCGHSLLTCDNDDNRQNSSNVQVLDQVRGFGGRRLFTLRCELFGLAGFYALFLRPTASTQLIPHTAAYVKADWSEEFVFNVHARSIFPCDTHGSGITVLFQYPSCILASGDRVRLFARLRANVASLAPPTSLEYVAEKRVIRGQHSLHFDCDLFTERYVEYCFVYVSQAINEAVADVRMDCVPTHPVTGMKDLKYLQERTVKVGLGLDSFCVAITSGPGDEC</sequence>
<gene>
    <name evidence="1" type="ORF">Zmor_001136</name>
</gene>
<accession>A0AA38MSD2</accession>
<dbReference type="PANTHER" id="PTHR16311:SF3">
    <property type="entry name" value="THROMBOSPONDIN TYPE-1 DOMAIN-CONTAINING PROTEIN 1"/>
    <property type="match status" value="1"/>
</dbReference>